<feature type="domain" description="RING-type" evidence="7">
    <location>
        <begin position="80"/>
        <end position="119"/>
    </location>
</feature>
<accession>A0AAW1X8P6</accession>
<keyword evidence="3 6" id="KW-0863">Zinc-finger</keyword>
<gene>
    <name evidence="8" type="ORF">M0R45_019739</name>
</gene>
<name>A0AAW1X8P6_RUBAR</name>
<evidence type="ECO:0000256" key="5">
    <source>
        <dbReference type="ARBA" id="ARBA00022833"/>
    </source>
</evidence>
<protein>
    <recommendedName>
        <fullName evidence="7">RING-type domain-containing protein</fullName>
    </recommendedName>
</protein>
<evidence type="ECO:0000256" key="4">
    <source>
        <dbReference type="ARBA" id="ARBA00022786"/>
    </source>
</evidence>
<evidence type="ECO:0000313" key="9">
    <source>
        <dbReference type="Proteomes" id="UP001457282"/>
    </source>
</evidence>
<dbReference type="Pfam" id="PF12678">
    <property type="entry name" value="zf-rbx1"/>
    <property type="match status" value="1"/>
</dbReference>
<comment type="caution">
    <text evidence="8">The sequence shown here is derived from an EMBL/GenBank/DDBJ whole genome shotgun (WGS) entry which is preliminary data.</text>
</comment>
<keyword evidence="2" id="KW-0479">Metal-binding</keyword>
<dbReference type="PROSITE" id="PS50089">
    <property type="entry name" value="ZF_RING_2"/>
    <property type="match status" value="1"/>
</dbReference>
<evidence type="ECO:0000256" key="2">
    <source>
        <dbReference type="ARBA" id="ARBA00022723"/>
    </source>
</evidence>
<sequence length="136" mass="15626">MSFPQNCVSQNISIKLSLKKSLPRLIARDIHGLLPLLTLVVFVDYKLEHEDQLAWSSSSSNNINNHEDEELGLEKVRPDCLEAKKQQSCAICIPDCLHLLHGHCIRPWLDKSLSCPLCRWATIVELLKLWDKSMYF</sequence>
<dbReference type="SUPFAM" id="SSF57850">
    <property type="entry name" value="RING/U-box"/>
    <property type="match status" value="1"/>
</dbReference>
<dbReference type="InterPro" id="IPR013083">
    <property type="entry name" value="Znf_RING/FYVE/PHD"/>
</dbReference>
<evidence type="ECO:0000259" key="7">
    <source>
        <dbReference type="PROSITE" id="PS50089"/>
    </source>
</evidence>
<keyword evidence="4" id="KW-0833">Ubl conjugation pathway</keyword>
<dbReference type="Gene3D" id="3.30.40.10">
    <property type="entry name" value="Zinc/RING finger domain, C3HC4 (zinc finger)"/>
    <property type="match status" value="1"/>
</dbReference>
<dbReference type="Proteomes" id="UP001457282">
    <property type="component" value="Unassembled WGS sequence"/>
</dbReference>
<evidence type="ECO:0000256" key="6">
    <source>
        <dbReference type="PROSITE-ProRule" id="PRU00175"/>
    </source>
</evidence>
<evidence type="ECO:0000256" key="1">
    <source>
        <dbReference type="ARBA" id="ARBA00004906"/>
    </source>
</evidence>
<keyword evidence="9" id="KW-1185">Reference proteome</keyword>
<keyword evidence="5" id="KW-0862">Zinc</keyword>
<dbReference type="EMBL" id="JBEDUW010000004">
    <property type="protein sequence ID" value="KAK9932504.1"/>
    <property type="molecule type" value="Genomic_DNA"/>
</dbReference>
<dbReference type="GO" id="GO:0008270">
    <property type="term" value="F:zinc ion binding"/>
    <property type="evidence" value="ECO:0007669"/>
    <property type="project" value="UniProtKB-KW"/>
</dbReference>
<organism evidence="8 9">
    <name type="scientific">Rubus argutus</name>
    <name type="common">Southern blackberry</name>
    <dbReference type="NCBI Taxonomy" id="59490"/>
    <lineage>
        <taxon>Eukaryota</taxon>
        <taxon>Viridiplantae</taxon>
        <taxon>Streptophyta</taxon>
        <taxon>Embryophyta</taxon>
        <taxon>Tracheophyta</taxon>
        <taxon>Spermatophyta</taxon>
        <taxon>Magnoliopsida</taxon>
        <taxon>eudicotyledons</taxon>
        <taxon>Gunneridae</taxon>
        <taxon>Pentapetalae</taxon>
        <taxon>rosids</taxon>
        <taxon>fabids</taxon>
        <taxon>Rosales</taxon>
        <taxon>Rosaceae</taxon>
        <taxon>Rosoideae</taxon>
        <taxon>Rosoideae incertae sedis</taxon>
        <taxon>Rubus</taxon>
    </lineage>
</organism>
<evidence type="ECO:0000256" key="3">
    <source>
        <dbReference type="ARBA" id="ARBA00022771"/>
    </source>
</evidence>
<dbReference type="InterPro" id="IPR024766">
    <property type="entry name" value="Znf_RING_H2"/>
</dbReference>
<comment type="pathway">
    <text evidence="1">Protein modification; protein ubiquitination.</text>
</comment>
<dbReference type="AlphaFoldDB" id="A0AAW1X8P6"/>
<dbReference type="InterPro" id="IPR001841">
    <property type="entry name" value="Znf_RING"/>
</dbReference>
<reference evidence="8 9" key="1">
    <citation type="journal article" date="2023" name="G3 (Bethesda)">
        <title>A chromosome-length genome assembly and annotation of blackberry (Rubus argutus, cv. 'Hillquist').</title>
        <authorList>
            <person name="Bruna T."/>
            <person name="Aryal R."/>
            <person name="Dudchenko O."/>
            <person name="Sargent D.J."/>
            <person name="Mead D."/>
            <person name="Buti M."/>
            <person name="Cavallini A."/>
            <person name="Hytonen T."/>
            <person name="Andres J."/>
            <person name="Pham M."/>
            <person name="Weisz D."/>
            <person name="Mascagni F."/>
            <person name="Usai G."/>
            <person name="Natali L."/>
            <person name="Bassil N."/>
            <person name="Fernandez G.E."/>
            <person name="Lomsadze A."/>
            <person name="Armour M."/>
            <person name="Olukolu B."/>
            <person name="Poorten T."/>
            <person name="Britton C."/>
            <person name="Davik J."/>
            <person name="Ashrafi H."/>
            <person name="Aiden E.L."/>
            <person name="Borodovsky M."/>
            <person name="Worthington M."/>
        </authorList>
    </citation>
    <scope>NUCLEOTIDE SEQUENCE [LARGE SCALE GENOMIC DNA]</scope>
    <source>
        <strain evidence="8">PI 553951</strain>
    </source>
</reference>
<proteinExistence type="predicted"/>
<evidence type="ECO:0000313" key="8">
    <source>
        <dbReference type="EMBL" id="KAK9932504.1"/>
    </source>
</evidence>